<dbReference type="EMBL" id="GBXM01046431">
    <property type="protein sequence ID" value="JAH62146.1"/>
    <property type="molecule type" value="Transcribed_RNA"/>
</dbReference>
<protein>
    <submittedName>
        <fullName evidence="1">Uncharacterized protein</fullName>
    </submittedName>
</protein>
<proteinExistence type="predicted"/>
<name>A0A0E9U8H3_ANGAN</name>
<accession>A0A0E9U8H3</accession>
<organism evidence="1">
    <name type="scientific">Anguilla anguilla</name>
    <name type="common">European freshwater eel</name>
    <name type="synonym">Muraena anguilla</name>
    <dbReference type="NCBI Taxonomy" id="7936"/>
    <lineage>
        <taxon>Eukaryota</taxon>
        <taxon>Metazoa</taxon>
        <taxon>Chordata</taxon>
        <taxon>Craniata</taxon>
        <taxon>Vertebrata</taxon>
        <taxon>Euteleostomi</taxon>
        <taxon>Actinopterygii</taxon>
        <taxon>Neopterygii</taxon>
        <taxon>Teleostei</taxon>
        <taxon>Anguilliformes</taxon>
        <taxon>Anguillidae</taxon>
        <taxon>Anguilla</taxon>
    </lineage>
</organism>
<evidence type="ECO:0000313" key="1">
    <source>
        <dbReference type="EMBL" id="JAH62146.1"/>
    </source>
</evidence>
<sequence>MLLDFCAGHWFFHNKYHV</sequence>
<reference evidence="1" key="1">
    <citation type="submission" date="2014-11" db="EMBL/GenBank/DDBJ databases">
        <authorList>
            <person name="Amaro Gonzalez C."/>
        </authorList>
    </citation>
    <scope>NUCLEOTIDE SEQUENCE</scope>
</reference>
<dbReference type="AlphaFoldDB" id="A0A0E9U8H3"/>
<reference evidence="1" key="2">
    <citation type="journal article" date="2015" name="Fish Shellfish Immunol.">
        <title>Early steps in the European eel (Anguilla anguilla)-Vibrio vulnificus interaction in the gills: Role of the RtxA13 toxin.</title>
        <authorList>
            <person name="Callol A."/>
            <person name="Pajuelo D."/>
            <person name="Ebbesson L."/>
            <person name="Teles M."/>
            <person name="MacKenzie S."/>
            <person name="Amaro C."/>
        </authorList>
    </citation>
    <scope>NUCLEOTIDE SEQUENCE</scope>
</reference>